<evidence type="ECO:0000313" key="5">
    <source>
        <dbReference type="Proteomes" id="UP000186879"/>
    </source>
</evidence>
<reference evidence="3 5" key="1">
    <citation type="submission" date="2016-10" db="EMBL/GenBank/DDBJ databases">
        <title>Methanohalophilus halophilus.</title>
        <authorList>
            <person name="L'haridon S."/>
        </authorList>
    </citation>
    <scope>NUCLEOTIDE SEQUENCE [LARGE SCALE GENOMIC DNA]</scope>
    <source>
        <strain evidence="3 5">Z-7982</strain>
    </source>
</reference>
<dbReference type="EMBL" id="CP017921">
    <property type="protein sequence ID" value="APH39987.1"/>
    <property type="molecule type" value="Genomic_DNA"/>
</dbReference>
<dbReference type="InterPro" id="IPR008631">
    <property type="entry name" value="Glycogen_synth"/>
</dbReference>
<reference evidence="4 6" key="2">
    <citation type="submission" date="2016-10" db="EMBL/GenBank/DDBJ databases">
        <authorList>
            <person name="de Groot N.N."/>
        </authorList>
    </citation>
    <scope>NUCLEOTIDE SEQUENCE [LARGE SCALE GENOMIC DNA]</scope>
    <source>
        <strain evidence="4 6">Z-7982</strain>
    </source>
</reference>
<organism evidence="3 5">
    <name type="scientific">Methanohalophilus halophilus</name>
    <dbReference type="NCBI Taxonomy" id="2177"/>
    <lineage>
        <taxon>Archaea</taxon>
        <taxon>Methanobacteriati</taxon>
        <taxon>Methanobacteriota</taxon>
        <taxon>Stenosarchaea group</taxon>
        <taxon>Methanomicrobia</taxon>
        <taxon>Methanosarcinales</taxon>
        <taxon>Methanosarcinaceae</taxon>
        <taxon>Methanohalophilus</taxon>
    </lineage>
</organism>
<keyword evidence="1" id="KW-0328">Glycosyltransferase</keyword>
<proteinExistence type="predicted"/>
<dbReference type="PANTHER" id="PTHR10176">
    <property type="entry name" value="GLYCOGEN SYNTHASE"/>
    <property type="match status" value="1"/>
</dbReference>
<dbReference type="PANTHER" id="PTHR10176:SF3">
    <property type="entry name" value="GLYCOGEN [STARCH] SYNTHASE"/>
    <property type="match status" value="1"/>
</dbReference>
<keyword evidence="2" id="KW-0808">Transferase</keyword>
<dbReference type="GO" id="GO:0004373">
    <property type="term" value="F:alpha-1,4-glucan glucosyltransferase (UDP-glucose donor) activity"/>
    <property type="evidence" value="ECO:0007669"/>
    <property type="project" value="InterPro"/>
</dbReference>
<dbReference type="EMBL" id="FNMU01000002">
    <property type="protein sequence ID" value="SDW37808.1"/>
    <property type="molecule type" value="Genomic_DNA"/>
</dbReference>
<dbReference type="GO" id="GO:0005737">
    <property type="term" value="C:cytoplasm"/>
    <property type="evidence" value="ECO:0007669"/>
    <property type="project" value="TreeGrafter"/>
</dbReference>
<dbReference type="Proteomes" id="UP000186879">
    <property type="component" value="Chromosome"/>
</dbReference>
<dbReference type="STRING" id="2177.BHR79_09720"/>
<evidence type="ECO:0000256" key="2">
    <source>
        <dbReference type="ARBA" id="ARBA00022679"/>
    </source>
</evidence>
<keyword evidence="5" id="KW-1185">Reference proteome</keyword>
<dbReference type="SUPFAM" id="SSF53756">
    <property type="entry name" value="UDP-Glycosyltransferase/glycogen phosphorylase"/>
    <property type="match status" value="1"/>
</dbReference>
<evidence type="ECO:0000313" key="6">
    <source>
        <dbReference type="Proteomes" id="UP000198669"/>
    </source>
</evidence>
<dbReference type="AlphaFoldDB" id="A0A1L3Q516"/>
<protein>
    <submittedName>
        <fullName evidence="3">Glycogen synthase</fullName>
    </submittedName>
</protein>
<dbReference type="Proteomes" id="UP000198669">
    <property type="component" value="Unassembled WGS sequence"/>
</dbReference>
<accession>A0A1L3Q516</accession>
<evidence type="ECO:0000313" key="4">
    <source>
        <dbReference type="EMBL" id="SDW37808.1"/>
    </source>
</evidence>
<evidence type="ECO:0000256" key="1">
    <source>
        <dbReference type="ARBA" id="ARBA00022676"/>
    </source>
</evidence>
<gene>
    <name evidence="3" type="ORF">BHR79_09720</name>
    <name evidence="4" type="ORF">SAMN04515625_0863</name>
</gene>
<dbReference type="KEGG" id="mhaz:BHR79_09720"/>
<dbReference type="GO" id="GO:0005978">
    <property type="term" value="P:glycogen biosynthetic process"/>
    <property type="evidence" value="ECO:0007669"/>
    <property type="project" value="InterPro"/>
</dbReference>
<sequence length="606" mass="68620">MGCGCLIEHKYIIIAGEEAGPKSNKMGGIWNVIDAEMKTLAAMLEDGTIDEESIPRIFVAGPYFDHSGVDWNKSLNRITDLKELDSYEPDEVIKNVFSKLVEEGIELVARSQKIKNIEIIFLAFKTSDYCRKTIQYKGRPTCLENKIKAEAYDLIQLDSRTYENMANGNEYTHYLNLSYAISEFVRNLVCIKEKNFQKKTNREASEFVTSVMPTRYVSLHCHEFGLFYAIARLEKLCVRVNSVATCHATIPGRAAGHRSIQKIRENDNSLDPNTPINMAELESLSSYADVVTAVGDSTRKELKLFYGIDSIVVRNGIELDAEKEEISWDKKNRCRKQIQDFLANRLHEVHDGVPLVPEKIIPIFSLSRIEIDNKGYPDLLDSLVLLDRMIRMKIESLRLDEDYRIVCFIVAAHGPKNNLPNHFPIDLPEEILIGSELRLQSMIMEKGLEAERLLGGDRHVGAVFYPQWLSSNDGGLNMTVDELMAGCIAGIFPSRYEPFLLTGLEAGKEATPSIVSKVCGFSDALKTLKRLVMGMGGVIVVDNINLPYIETLADYALTMEYFIETYTDDLLKYNLLCREASLLAHDMNWQKPVKDYYEILTGDKIE</sequence>
<name>A0A1L3Q516_9EURY</name>
<evidence type="ECO:0000313" key="3">
    <source>
        <dbReference type="EMBL" id="APH39987.1"/>
    </source>
</evidence>
<dbReference type="Gene3D" id="3.40.50.2000">
    <property type="entry name" value="Glycogen Phosphorylase B"/>
    <property type="match status" value="2"/>
</dbReference>
<dbReference type="Pfam" id="PF05693">
    <property type="entry name" value="Glycogen_syn"/>
    <property type="match status" value="1"/>
</dbReference>